<dbReference type="Proteomes" id="UP000235145">
    <property type="component" value="Unassembled WGS sequence"/>
</dbReference>
<reference evidence="1 2" key="1">
    <citation type="journal article" date="2017" name="Nat. Commun.">
        <title>Genome assembly with in vitro proximity ligation data and whole-genome triplication in lettuce.</title>
        <authorList>
            <person name="Reyes-Chin-Wo S."/>
            <person name="Wang Z."/>
            <person name="Yang X."/>
            <person name="Kozik A."/>
            <person name="Arikit S."/>
            <person name="Song C."/>
            <person name="Xia L."/>
            <person name="Froenicke L."/>
            <person name="Lavelle D.O."/>
            <person name="Truco M.J."/>
            <person name="Xia R."/>
            <person name="Zhu S."/>
            <person name="Xu C."/>
            <person name="Xu H."/>
            <person name="Xu X."/>
            <person name="Cox K."/>
            <person name="Korf I."/>
            <person name="Meyers B.C."/>
            <person name="Michelmore R.W."/>
        </authorList>
    </citation>
    <scope>NUCLEOTIDE SEQUENCE [LARGE SCALE GENOMIC DNA]</scope>
    <source>
        <strain evidence="2">cv. Salinas</strain>
        <tissue evidence="1">Seedlings</tissue>
    </source>
</reference>
<gene>
    <name evidence="1" type="ORF">LSAT_V11C100044600</name>
</gene>
<dbReference type="PANTHER" id="PTHR33116:SF79">
    <property type="entry name" value="REVERSE TRANSCRIPTASE DOMAIN, ZINC FINGER, CCHC-TYPE-RELATED"/>
    <property type="match status" value="1"/>
</dbReference>
<organism evidence="1 2">
    <name type="scientific">Lactuca sativa</name>
    <name type="common">Garden lettuce</name>
    <dbReference type="NCBI Taxonomy" id="4236"/>
    <lineage>
        <taxon>Eukaryota</taxon>
        <taxon>Viridiplantae</taxon>
        <taxon>Streptophyta</taxon>
        <taxon>Embryophyta</taxon>
        <taxon>Tracheophyta</taxon>
        <taxon>Spermatophyta</taxon>
        <taxon>Magnoliopsida</taxon>
        <taxon>eudicotyledons</taxon>
        <taxon>Gunneridae</taxon>
        <taxon>Pentapetalae</taxon>
        <taxon>asterids</taxon>
        <taxon>campanulids</taxon>
        <taxon>Asterales</taxon>
        <taxon>Asteraceae</taxon>
        <taxon>Cichorioideae</taxon>
        <taxon>Cichorieae</taxon>
        <taxon>Lactucinae</taxon>
        <taxon>Lactuca</taxon>
    </lineage>
</organism>
<evidence type="ECO:0008006" key="3">
    <source>
        <dbReference type="Google" id="ProtNLM"/>
    </source>
</evidence>
<dbReference type="PANTHER" id="PTHR33116">
    <property type="entry name" value="REVERSE TRANSCRIPTASE ZINC-BINDING DOMAIN-CONTAINING PROTEIN-RELATED-RELATED"/>
    <property type="match status" value="1"/>
</dbReference>
<comment type="caution">
    <text evidence="1">The sequence shown here is derived from an EMBL/GenBank/DDBJ whole genome shotgun (WGS) entry which is preliminary data.</text>
</comment>
<evidence type="ECO:0000313" key="2">
    <source>
        <dbReference type="Proteomes" id="UP000235145"/>
    </source>
</evidence>
<protein>
    <recommendedName>
        <fullName evidence="3">Reverse transcriptase zinc-binding domain-containing protein</fullName>
    </recommendedName>
</protein>
<dbReference type="AlphaFoldDB" id="A0A9R1WME2"/>
<evidence type="ECO:0000313" key="1">
    <source>
        <dbReference type="EMBL" id="KAJ0226308.1"/>
    </source>
</evidence>
<dbReference type="EMBL" id="NBSK02000001">
    <property type="protein sequence ID" value="KAJ0226308.1"/>
    <property type="molecule type" value="Genomic_DNA"/>
</dbReference>
<proteinExistence type="predicted"/>
<name>A0A9R1WME2_LACSA</name>
<keyword evidence="2" id="KW-1185">Reference proteome</keyword>
<accession>A0A9R1WME2</accession>
<sequence>MCMLELGSGSFNSSSSRAFNESIPSSSRVARLTYTPTFKGGAIETLERIRRNFIWSKEYDKKKSLCWVAWEKLISPMNVGGIKLGSIKSLNISLLAKWMWRLKTDNSALLVNVIRSSKGVWKNITKYRSNLKNFNIDPKEVISWNSIDGRWESKFVSDGRFMVRQGDETSDHILLMCSMAMAVMDSILNWCEIRCDRFTLVNDMLLFISRWPRCNKKKNLLNMILCGALWCI</sequence>